<dbReference type="RefSeq" id="WP_113637284.1">
    <property type="nucleotide sequence ID" value="NZ_QNUX01000015.1"/>
</dbReference>
<feature type="transmembrane region" description="Helical" evidence="1">
    <location>
        <begin position="81"/>
        <end position="105"/>
    </location>
</feature>
<proteinExistence type="predicted"/>
<keyword evidence="1" id="KW-0812">Transmembrane</keyword>
<reference evidence="2 3" key="1">
    <citation type="submission" date="2018-07" db="EMBL/GenBank/DDBJ databases">
        <title>Complete genome sequence of Flavobacterium psychrolimnae LMG 22018.</title>
        <authorList>
            <person name="Kim D.-U."/>
        </authorList>
    </citation>
    <scope>NUCLEOTIDE SEQUENCE [LARGE SCALE GENOMIC DNA]</scope>
    <source>
        <strain evidence="2 3">LMG 22018</strain>
    </source>
</reference>
<keyword evidence="3" id="KW-1185">Reference proteome</keyword>
<evidence type="ECO:0008006" key="4">
    <source>
        <dbReference type="Google" id="ProtNLM"/>
    </source>
</evidence>
<evidence type="ECO:0000313" key="2">
    <source>
        <dbReference type="EMBL" id="RBN49210.1"/>
    </source>
</evidence>
<evidence type="ECO:0000313" key="3">
    <source>
        <dbReference type="Proteomes" id="UP000253676"/>
    </source>
</evidence>
<name>A0A366AWE6_9FLAO</name>
<accession>A0A366AWE6</accession>
<dbReference type="Proteomes" id="UP000253676">
    <property type="component" value="Unassembled WGS sequence"/>
</dbReference>
<sequence length="158" mass="18699">MKTVIKISFKNLKQNYLEVQQFLQKESGEKNIYSKSKVANDLSLWGDDNYDMLEDFITKYNLDFSDFKYDKHFESEGELTISIWSILSVLLLPLFITKGILSYLLNFLSNKYSYKIDKFNFFLKEYKSDKIDLTMGDLITSKIKGKFSLREDIRFVLN</sequence>
<dbReference type="OrthoDB" id="1367059at2"/>
<protein>
    <recommendedName>
        <fullName evidence="4">DUF1493 domain-containing protein</fullName>
    </recommendedName>
</protein>
<dbReference type="EMBL" id="QNUX01000015">
    <property type="protein sequence ID" value="RBN49210.1"/>
    <property type="molecule type" value="Genomic_DNA"/>
</dbReference>
<dbReference type="AlphaFoldDB" id="A0A366AWE6"/>
<comment type="caution">
    <text evidence="2">The sequence shown here is derived from an EMBL/GenBank/DDBJ whole genome shotgun (WGS) entry which is preliminary data.</text>
</comment>
<gene>
    <name evidence="2" type="ORF">DR980_14060</name>
</gene>
<keyword evidence="1" id="KW-1133">Transmembrane helix</keyword>
<organism evidence="2 3">
    <name type="scientific">Flavobacterium psychrolimnae</name>
    <dbReference type="NCBI Taxonomy" id="249351"/>
    <lineage>
        <taxon>Bacteria</taxon>
        <taxon>Pseudomonadati</taxon>
        <taxon>Bacteroidota</taxon>
        <taxon>Flavobacteriia</taxon>
        <taxon>Flavobacteriales</taxon>
        <taxon>Flavobacteriaceae</taxon>
        <taxon>Flavobacterium</taxon>
    </lineage>
</organism>
<evidence type="ECO:0000256" key="1">
    <source>
        <dbReference type="SAM" id="Phobius"/>
    </source>
</evidence>
<keyword evidence="1" id="KW-0472">Membrane</keyword>